<dbReference type="Proteomes" id="UP001162030">
    <property type="component" value="Chromosome"/>
</dbReference>
<evidence type="ECO:0000313" key="2">
    <source>
        <dbReference type="Proteomes" id="UP001162030"/>
    </source>
</evidence>
<dbReference type="EMBL" id="OX458333">
    <property type="protein sequence ID" value="CAI8720271.1"/>
    <property type="molecule type" value="Genomic_DNA"/>
</dbReference>
<reference evidence="1 2" key="1">
    <citation type="submission" date="2023-03" db="EMBL/GenBank/DDBJ databases">
        <authorList>
            <person name="Pearce D."/>
        </authorList>
    </citation>
    <scope>NUCLEOTIDE SEQUENCE [LARGE SCALE GENOMIC DNA]</scope>
    <source>
        <strain evidence="1">Msz</strain>
    </source>
</reference>
<name>A0ABM9HVT9_9GAMM</name>
<gene>
    <name evidence="1" type="ORF">MSZNOR_0078</name>
</gene>
<sequence length="20" mass="2486">MHEACIRFFLHEDNLDRIIL</sequence>
<protein>
    <submittedName>
        <fullName evidence="1">Uncharacterized protein</fullName>
    </submittedName>
</protein>
<evidence type="ECO:0000313" key="1">
    <source>
        <dbReference type="EMBL" id="CAI8720271.1"/>
    </source>
</evidence>
<proteinExistence type="predicted"/>
<accession>A0ABM9HVT9</accession>
<keyword evidence="2" id="KW-1185">Reference proteome</keyword>
<organism evidence="1 2">
    <name type="scientific">Methylocaldum szegediense</name>
    <dbReference type="NCBI Taxonomy" id="73780"/>
    <lineage>
        <taxon>Bacteria</taxon>
        <taxon>Pseudomonadati</taxon>
        <taxon>Pseudomonadota</taxon>
        <taxon>Gammaproteobacteria</taxon>
        <taxon>Methylococcales</taxon>
        <taxon>Methylococcaceae</taxon>
        <taxon>Methylocaldum</taxon>
    </lineage>
</organism>